<evidence type="ECO:0000256" key="3">
    <source>
        <dbReference type="ARBA" id="ARBA00022793"/>
    </source>
</evidence>
<evidence type="ECO:0000259" key="8">
    <source>
        <dbReference type="SMART" id="SM00934"/>
    </source>
</evidence>
<dbReference type="PROSITE" id="PS00156">
    <property type="entry name" value="OMPDECASE"/>
    <property type="match status" value="1"/>
</dbReference>
<evidence type="ECO:0000256" key="7">
    <source>
        <dbReference type="NCBIfam" id="TIGR02127"/>
    </source>
</evidence>
<evidence type="ECO:0000256" key="5">
    <source>
        <dbReference type="ARBA" id="ARBA00023239"/>
    </source>
</evidence>
<dbReference type="InterPro" id="IPR018089">
    <property type="entry name" value="OMPdecase_AS"/>
</dbReference>
<dbReference type="Pfam" id="PF00215">
    <property type="entry name" value="OMPdecase"/>
    <property type="match status" value="1"/>
</dbReference>
<reference evidence="9 10" key="1">
    <citation type="submission" date="2021-03" db="EMBL/GenBank/DDBJ databases">
        <title>Thermosipho ferrireducens sp.nov., an anaerobic thermophilic iron-reducing bacterium isolated from a deep-sea hydrothermal sulfide deposits.</title>
        <authorList>
            <person name="Zeng X."/>
            <person name="Chen Y."/>
            <person name="Shao Z."/>
        </authorList>
    </citation>
    <scope>NUCLEOTIDE SEQUENCE [LARGE SCALE GENOMIC DNA]</scope>
    <source>
        <strain evidence="9 10">JL129W03</strain>
    </source>
</reference>
<dbReference type="EMBL" id="CP071446">
    <property type="protein sequence ID" value="QTA38312.1"/>
    <property type="molecule type" value="Genomic_DNA"/>
</dbReference>
<keyword evidence="10" id="KW-1185">Reference proteome</keyword>
<keyword evidence="4" id="KW-0665">Pyrimidine biosynthesis</keyword>
<name>A0ABX7S9E4_9BACT</name>
<dbReference type="EC" id="4.1.1.23" evidence="7"/>
<evidence type="ECO:0000256" key="4">
    <source>
        <dbReference type="ARBA" id="ARBA00022975"/>
    </source>
</evidence>
<keyword evidence="5 9" id="KW-0456">Lyase</keyword>
<dbReference type="RefSeq" id="WP_207567031.1">
    <property type="nucleotide sequence ID" value="NZ_CP071446.1"/>
</dbReference>
<dbReference type="InterPro" id="IPR011060">
    <property type="entry name" value="RibuloseP-bd_barrel"/>
</dbReference>
<evidence type="ECO:0000256" key="2">
    <source>
        <dbReference type="ARBA" id="ARBA00008847"/>
    </source>
</evidence>
<dbReference type="CDD" id="cd04725">
    <property type="entry name" value="OMP_decarboxylase_like"/>
    <property type="match status" value="1"/>
</dbReference>
<keyword evidence="3" id="KW-0210">Decarboxylase</keyword>
<dbReference type="SMART" id="SM00934">
    <property type="entry name" value="OMPdecase"/>
    <property type="match status" value="1"/>
</dbReference>
<comment type="catalytic activity">
    <reaction evidence="6">
        <text>orotidine 5'-phosphate + H(+) = UMP + CO2</text>
        <dbReference type="Rhea" id="RHEA:11596"/>
        <dbReference type="ChEBI" id="CHEBI:15378"/>
        <dbReference type="ChEBI" id="CHEBI:16526"/>
        <dbReference type="ChEBI" id="CHEBI:57538"/>
        <dbReference type="ChEBI" id="CHEBI:57865"/>
        <dbReference type="EC" id="4.1.1.23"/>
    </reaction>
</comment>
<gene>
    <name evidence="9" type="primary">pyrF</name>
    <name evidence="9" type="ORF">JYK00_01885</name>
</gene>
<dbReference type="Gene3D" id="3.20.20.70">
    <property type="entry name" value="Aldolase class I"/>
    <property type="match status" value="1"/>
</dbReference>
<sequence>MIDKYLKTRQKNNSILLVGLDSDFERITENVLDFNKKIISNTHDLICGYKINIAFYEKMGPKGLEILEETISYIRKYTELPVILDAKRGDIGNTAKAYAYYYFEHLAVDSITINPLMGIDTIEPYLEYENAHVFALALTSNTGARDFEIPDKLYLKITRKMNELNKVYKDKVGIVVGATNTEYISEIVKNSNNMLFLIPGIGAQGGNIKELFDSLNNYKNILINVSRAIIFDENPRQKTIEFNNIINKYYQSKE</sequence>
<comment type="pathway">
    <text evidence="1">Pyrimidine metabolism; UMP biosynthesis via de novo pathway; UMP from orotate: step 2/2.</text>
</comment>
<protein>
    <recommendedName>
        <fullName evidence="7">Orotidine-5'-phosphate decarboxylase</fullName>
        <ecNumber evidence="7">4.1.1.23</ecNumber>
    </recommendedName>
</protein>
<evidence type="ECO:0000313" key="9">
    <source>
        <dbReference type="EMBL" id="QTA38312.1"/>
    </source>
</evidence>
<dbReference type="InterPro" id="IPR013785">
    <property type="entry name" value="Aldolase_TIM"/>
</dbReference>
<evidence type="ECO:0000256" key="6">
    <source>
        <dbReference type="ARBA" id="ARBA00049157"/>
    </source>
</evidence>
<proteinExistence type="inferred from homology"/>
<dbReference type="GO" id="GO:0004590">
    <property type="term" value="F:orotidine-5'-phosphate decarboxylase activity"/>
    <property type="evidence" value="ECO:0007669"/>
    <property type="project" value="UniProtKB-EC"/>
</dbReference>
<accession>A0ABX7S9E4</accession>
<comment type="similarity">
    <text evidence="2">Belongs to the OMP decarboxylase family. Type 2 subfamily.</text>
</comment>
<evidence type="ECO:0000313" key="10">
    <source>
        <dbReference type="Proteomes" id="UP000671862"/>
    </source>
</evidence>
<dbReference type="PANTHER" id="PTHR43375:SF1">
    <property type="entry name" value="OROTIDINE 5'-PHOSPHATE DECARBOXYLASE"/>
    <property type="match status" value="1"/>
</dbReference>
<dbReference type="InterPro" id="IPR011995">
    <property type="entry name" value="OMPdecase_type-2"/>
</dbReference>
<dbReference type="SUPFAM" id="SSF51366">
    <property type="entry name" value="Ribulose-phoshate binding barrel"/>
    <property type="match status" value="1"/>
</dbReference>
<feature type="domain" description="Orotidine 5'-phosphate decarboxylase" evidence="8">
    <location>
        <begin position="15"/>
        <end position="242"/>
    </location>
</feature>
<dbReference type="NCBIfam" id="TIGR02127">
    <property type="entry name" value="pyrF_sub2"/>
    <property type="match status" value="1"/>
</dbReference>
<dbReference type="InterPro" id="IPR001754">
    <property type="entry name" value="OMPdeCOase_dom"/>
</dbReference>
<evidence type="ECO:0000256" key="1">
    <source>
        <dbReference type="ARBA" id="ARBA00004861"/>
    </source>
</evidence>
<dbReference type="Proteomes" id="UP000671862">
    <property type="component" value="Chromosome"/>
</dbReference>
<organism evidence="9 10">
    <name type="scientific">Thermosipho ferrireducens</name>
    <dbReference type="NCBI Taxonomy" id="2571116"/>
    <lineage>
        <taxon>Bacteria</taxon>
        <taxon>Thermotogati</taxon>
        <taxon>Thermotogota</taxon>
        <taxon>Thermotogae</taxon>
        <taxon>Thermotogales</taxon>
        <taxon>Fervidobacteriaceae</taxon>
        <taxon>Thermosipho</taxon>
    </lineage>
</organism>
<dbReference type="PANTHER" id="PTHR43375">
    <property type="entry name" value="OROTIDINE 5'-PHOSPHATE DECARBOXYLASE"/>
    <property type="match status" value="1"/>
</dbReference>